<proteinExistence type="predicted"/>
<comment type="caution">
    <text evidence="1">The sequence shown here is derived from an EMBL/GenBank/DDBJ whole genome shotgun (WGS) entry which is preliminary data.</text>
</comment>
<reference evidence="1 2" key="1">
    <citation type="submission" date="2021-06" db="EMBL/GenBank/DDBJ databases">
        <title>Caerostris darwini draft genome.</title>
        <authorList>
            <person name="Kono N."/>
            <person name="Arakawa K."/>
        </authorList>
    </citation>
    <scope>NUCLEOTIDE SEQUENCE [LARGE SCALE GENOMIC DNA]</scope>
</reference>
<evidence type="ECO:0000313" key="1">
    <source>
        <dbReference type="EMBL" id="GIY31779.1"/>
    </source>
</evidence>
<organism evidence="1 2">
    <name type="scientific">Caerostris darwini</name>
    <dbReference type="NCBI Taxonomy" id="1538125"/>
    <lineage>
        <taxon>Eukaryota</taxon>
        <taxon>Metazoa</taxon>
        <taxon>Ecdysozoa</taxon>
        <taxon>Arthropoda</taxon>
        <taxon>Chelicerata</taxon>
        <taxon>Arachnida</taxon>
        <taxon>Araneae</taxon>
        <taxon>Araneomorphae</taxon>
        <taxon>Entelegynae</taxon>
        <taxon>Araneoidea</taxon>
        <taxon>Araneidae</taxon>
        <taxon>Caerostris</taxon>
    </lineage>
</organism>
<protein>
    <submittedName>
        <fullName evidence="1">Uncharacterized protein</fullName>
    </submittedName>
</protein>
<accession>A0AAV4SFM0</accession>
<dbReference type="AlphaFoldDB" id="A0AAV4SFM0"/>
<keyword evidence="2" id="KW-1185">Reference proteome</keyword>
<dbReference type="EMBL" id="BPLQ01007718">
    <property type="protein sequence ID" value="GIY31779.1"/>
    <property type="molecule type" value="Genomic_DNA"/>
</dbReference>
<gene>
    <name evidence="1" type="ORF">CDAR_210881</name>
</gene>
<sequence>MEVKSVRKDKSDYDNSDPALFFFKVKGISSIMKSDKKSLITNVMNGTAGLAVACFLASKETLSDKQQLNEPKHRKVLMISMELVAGSWRSKLVVWFVFLCTL</sequence>
<evidence type="ECO:0000313" key="2">
    <source>
        <dbReference type="Proteomes" id="UP001054837"/>
    </source>
</evidence>
<name>A0AAV4SFM0_9ARAC</name>
<dbReference type="Proteomes" id="UP001054837">
    <property type="component" value="Unassembled WGS sequence"/>
</dbReference>